<accession>A0A2X4SF81</accession>
<dbReference type="Proteomes" id="UP000249300">
    <property type="component" value="Chromosome 1"/>
</dbReference>
<dbReference type="EMBL" id="LS483447">
    <property type="protein sequence ID" value="SQH72672.1"/>
    <property type="molecule type" value="Genomic_DNA"/>
</dbReference>
<gene>
    <name evidence="1" type="ORF">NCTC12858_00498</name>
</gene>
<dbReference type="KEGG" id="pcre:NCTC12858_00498"/>
<proteinExistence type="predicted"/>
<sequence>MKKIIALYRRGNTGKTHTLNHLITLLDKSKEVYSVDFAKDRRVSISYGNTKIAVTTWGDNRSEIEKNINFSEEKGCDILVTATRTRGGSSRTLNDYAQKNGIEIIWIEKNLSVSLVDLINQTQAKDIQAVIDSIINNNH</sequence>
<reference evidence="1 2" key="1">
    <citation type="submission" date="2018-06" db="EMBL/GenBank/DDBJ databases">
        <authorList>
            <consortium name="Pathogen Informatics"/>
            <person name="Doyle S."/>
        </authorList>
    </citation>
    <scope>NUCLEOTIDE SEQUENCE [LARGE SCALE GENOMIC DNA]</scope>
    <source>
        <strain evidence="1 2">NCTC12858</strain>
    </source>
</reference>
<dbReference type="RefSeq" id="WP_023940008.1">
    <property type="nucleotide sequence ID" value="NZ_LS483447.1"/>
</dbReference>
<organism evidence="1 2">
    <name type="scientific">Porphyromonas crevioricanis</name>
    <dbReference type="NCBI Taxonomy" id="393921"/>
    <lineage>
        <taxon>Bacteria</taxon>
        <taxon>Pseudomonadati</taxon>
        <taxon>Bacteroidota</taxon>
        <taxon>Bacteroidia</taxon>
        <taxon>Bacteroidales</taxon>
        <taxon>Porphyromonadaceae</taxon>
        <taxon>Porphyromonas</taxon>
    </lineage>
</organism>
<name>A0A2X4SF81_9PORP</name>
<dbReference type="AlphaFoldDB" id="A0A2X4SF81"/>
<evidence type="ECO:0000313" key="2">
    <source>
        <dbReference type="Proteomes" id="UP000249300"/>
    </source>
</evidence>
<keyword evidence="2" id="KW-1185">Reference proteome</keyword>
<evidence type="ECO:0000313" key="1">
    <source>
        <dbReference type="EMBL" id="SQH72672.1"/>
    </source>
</evidence>
<protein>
    <submittedName>
        <fullName evidence="1">Uncharacterized protein</fullName>
    </submittedName>
</protein>